<organism evidence="2 3">
    <name type="scientific">Tsuneonella litorea</name>
    <dbReference type="NCBI Taxonomy" id="2976475"/>
    <lineage>
        <taxon>Bacteria</taxon>
        <taxon>Pseudomonadati</taxon>
        <taxon>Pseudomonadota</taxon>
        <taxon>Alphaproteobacteria</taxon>
        <taxon>Sphingomonadales</taxon>
        <taxon>Erythrobacteraceae</taxon>
        <taxon>Tsuneonella</taxon>
    </lineage>
</organism>
<feature type="domain" description="DUF2383" evidence="1">
    <location>
        <begin position="22"/>
        <end position="128"/>
    </location>
</feature>
<sequence>MTHHDTVIDHDTRTGASTADTATLNTLIGTLIDSINGYTKAAEDTENTRFAEIFRARATERQAAVAKLQAAVAALGGNPEDDGTTAGAMHRGWINLKEAVLGRDDEAIVNSVESGEDYLKEKFEAALEHKDLPVEARTAVEEAWTSVKAGHDQMSQLKHAID</sequence>
<dbReference type="NCBIfam" id="TIGR02284">
    <property type="entry name" value="PA2169 family four-helix-bundle protein"/>
    <property type="match status" value="1"/>
</dbReference>
<evidence type="ECO:0000313" key="2">
    <source>
        <dbReference type="EMBL" id="MCT2560009.1"/>
    </source>
</evidence>
<name>A0A9X2W3N8_9SPHN</name>
<dbReference type="Proteomes" id="UP001142648">
    <property type="component" value="Unassembled WGS sequence"/>
</dbReference>
<dbReference type="PIRSF" id="PIRSF029477">
    <property type="entry name" value="UCP029477"/>
    <property type="match status" value="1"/>
</dbReference>
<protein>
    <submittedName>
        <fullName evidence="2">PA2169 family four-helix-bundle protein</fullName>
    </submittedName>
</protein>
<dbReference type="Pfam" id="PF09537">
    <property type="entry name" value="DUF2383"/>
    <property type="match status" value="1"/>
</dbReference>
<dbReference type="InterPro" id="IPR011971">
    <property type="entry name" value="CHP02284"/>
</dbReference>
<accession>A0A9X2W3N8</accession>
<proteinExistence type="predicted"/>
<keyword evidence="3" id="KW-1185">Reference proteome</keyword>
<dbReference type="EMBL" id="JAOAMV010000008">
    <property type="protein sequence ID" value="MCT2560009.1"/>
    <property type="molecule type" value="Genomic_DNA"/>
</dbReference>
<dbReference type="Gene3D" id="1.20.1260.10">
    <property type="match status" value="1"/>
</dbReference>
<evidence type="ECO:0000313" key="3">
    <source>
        <dbReference type="Proteomes" id="UP001142648"/>
    </source>
</evidence>
<comment type="caution">
    <text evidence="2">The sequence shown here is derived from an EMBL/GenBank/DDBJ whole genome shotgun (WGS) entry which is preliminary data.</text>
</comment>
<dbReference type="InterPro" id="IPR019052">
    <property type="entry name" value="DUF2383"/>
</dbReference>
<dbReference type="InterPro" id="IPR016920">
    <property type="entry name" value="UCP029477"/>
</dbReference>
<evidence type="ECO:0000259" key="1">
    <source>
        <dbReference type="Pfam" id="PF09537"/>
    </source>
</evidence>
<dbReference type="RefSeq" id="WP_259963124.1">
    <property type="nucleotide sequence ID" value="NZ_JAOAMV010000008.1"/>
</dbReference>
<dbReference type="InterPro" id="IPR012347">
    <property type="entry name" value="Ferritin-like"/>
</dbReference>
<dbReference type="AlphaFoldDB" id="A0A9X2W3N8"/>
<gene>
    <name evidence="2" type="ORF">N0B51_13580</name>
</gene>
<reference evidence="2" key="1">
    <citation type="submission" date="2022-09" db="EMBL/GenBank/DDBJ databases">
        <title>The genome sequence of Tsuneonella sp. YG55.</title>
        <authorList>
            <person name="Liu Y."/>
        </authorList>
    </citation>
    <scope>NUCLEOTIDE SEQUENCE</scope>
    <source>
        <strain evidence="2">YG55</strain>
    </source>
</reference>